<dbReference type="STRING" id="670154.SAMN04488002_0389"/>
<dbReference type="InterPro" id="IPR010930">
    <property type="entry name" value="Flg_bb/hook_C_dom"/>
</dbReference>
<dbReference type="Pfam" id="PF22638">
    <property type="entry name" value="FlgK_D1"/>
    <property type="match status" value="1"/>
</dbReference>
<dbReference type="OrthoDB" id="7181295at2"/>
<name>A0A1I6FVF0_9RHOB</name>
<evidence type="ECO:0000256" key="6">
    <source>
        <dbReference type="ARBA" id="ARBA00023143"/>
    </source>
</evidence>
<keyword evidence="9" id="KW-0969">Cilium</keyword>
<feature type="domain" description="Flagellar hook-associated protein FlgK helical" evidence="8">
    <location>
        <begin position="90"/>
        <end position="311"/>
    </location>
</feature>
<comment type="subcellular location">
    <subcellularLocation>
        <location evidence="1">Bacterial flagellum</location>
    </subcellularLocation>
    <subcellularLocation>
        <location evidence="2">Secreted</location>
    </subcellularLocation>
</comment>
<evidence type="ECO:0000256" key="3">
    <source>
        <dbReference type="ARBA" id="ARBA00009677"/>
    </source>
</evidence>
<dbReference type="InterPro" id="IPR002371">
    <property type="entry name" value="FlgK"/>
</dbReference>
<feature type="domain" description="Flagellar basal-body/hook protein C-terminal" evidence="7">
    <location>
        <begin position="445"/>
        <end position="482"/>
    </location>
</feature>
<evidence type="ECO:0000259" key="7">
    <source>
        <dbReference type="Pfam" id="PF06429"/>
    </source>
</evidence>
<evidence type="ECO:0000313" key="10">
    <source>
        <dbReference type="Proteomes" id="UP000199658"/>
    </source>
</evidence>
<dbReference type="Proteomes" id="UP000199658">
    <property type="component" value="Unassembled WGS sequence"/>
</dbReference>
<comment type="similarity">
    <text evidence="3">Belongs to the flagella basal body rod proteins family.</text>
</comment>
<evidence type="ECO:0000256" key="4">
    <source>
        <dbReference type="ARBA" id="ARBA00016244"/>
    </source>
</evidence>
<dbReference type="GO" id="GO:0005576">
    <property type="term" value="C:extracellular region"/>
    <property type="evidence" value="ECO:0007669"/>
    <property type="project" value="UniProtKB-SubCell"/>
</dbReference>
<keyword evidence="5" id="KW-0964">Secreted</keyword>
<dbReference type="GO" id="GO:0044780">
    <property type="term" value="P:bacterial-type flagellum assembly"/>
    <property type="evidence" value="ECO:0007669"/>
    <property type="project" value="InterPro"/>
</dbReference>
<dbReference type="AlphaFoldDB" id="A0A1I6FVF0"/>
<dbReference type="GO" id="GO:0005198">
    <property type="term" value="F:structural molecule activity"/>
    <property type="evidence" value="ECO:0007669"/>
    <property type="project" value="InterPro"/>
</dbReference>
<keyword evidence="10" id="KW-1185">Reference proteome</keyword>
<dbReference type="InterPro" id="IPR053927">
    <property type="entry name" value="FlgK_helical"/>
</dbReference>
<protein>
    <recommendedName>
        <fullName evidence="4">Flagellar hook-associated protein 1</fullName>
    </recommendedName>
</protein>
<dbReference type="PANTHER" id="PTHR30033:SF1">
    <property type="entry name" value="FLAGELLAR HOOK-ASSOCIATED PROTEIN 1"/>
    <property type="match status" value="1"/>
</dbReference>
<evidence type="ECO:0000313" key="9">
    <source>
        <dbReference type="EMBL" id="SFR33856.1"/>
    </source>
</evidence>
<dbReference type="GO" id="GO:0009424">
    <property type="term" value="C:bacterial-type flagellum hook"/>
    <property type="evidence" value="ECO:0007669"/>
    <property type="project" value="InterPro"/>
</dbReference>
<keyword evidence="9" id="KW-0966">Cell projection</keyword>
<sequence>MSMSSSLSNAISGLTAVSRAAELVSANIANAMTESYGRREISLGAATVGGRGAGVQVNGVERVVNQTAIADRRLAQAELGYHDAKATVLSSIEQVVGIPNEASSLSAFMDRFDQSLITASANPSSSPRLSAVLDSAMALAGKFNQISDHLIEQRELADRSIGSQVAQMNASLVDVDRLNREIRDQVNAGGDASGLMDQRQALVDSISSIMPVQAVARDYGQIALVTPNGTTLVDYQAAHLEFSTTTVITPDMTVAGGSLSGLSIQGASSVSGSPLDAIAGGSLAAAFALRDQDLPALQANLDALSRDLIDRAVAADSTLALGDAGLFTDGGDALDPLDESGLASRISVNLAVQPAAGGAVWRLRDGLNATASGAASDNSILNAYEDAFESARLPVSGLFSDAGSSSELIGDFISQIGQARQTTDQRRSFEVARVQAFRDVEQAGGVDTDQEMQKLLLIERNYAANAKVIQAVDEMLQSLLRI</sequence>
<dbReference type="NCBIfam" id="TIGR02492">
    <property type="entry name" value="flgK_ends"/>
    <property type="match status" value="1"/>
</dbReference>
<gene>
    <name evidence="9" type="ORF">SAMN04488002_0389</name>
</gene>
<keyword evidence="9" id="KW-0282">Flagellum</keyword>
<dbReference type="Pfam" id="PF06429">
    <property type="entry name" value="Flg_bbr_C"/>
    <property type="match status" value="1"/>
</dbReference>
<evidence type="ECO:0000259" key="8">
    <source>
        <dbReference type="Pfam" id="PF22638"/>
    </source>
</evidence>
<evidence type="ECO:0000256" key="2">
    <source>
        <dbReference type="ARBA" id="ARBA00004613"/>
    </source>
</evidence>
<evidence type="ECO:0000256" key="5">
    <source>
        <dbReference type="ARBA" id="ARBA00022525"/>
    </source>
</evidence>
<dbReference type="EMBL" id="FOYO01000001">
    <property type="protein sequence ID" value="SFR33856.1"/>
    <property type="molecule type" value="Genomic_DNA"/>
</dbReference>
<reference evidence="10" key="1">
    <citation type="submission" date="2016-10" db="EMBL/GenBank/DDBJ databases">
        <authorList>
            <person name="Varghese N."/>
            <person name="Submissions S."/>
        </authorList>
    </citation>
    <scope>NUCLEOTIDE SEQUENCE [LARGE SCALE GENOMIC DNA]</scope>
    <source>
        <strain evidence="10">DSM 26921</strain>
    </source>
</reference>
<proteinExistence type="inferred from homology"/>
<dbReference type="SUPFAM" id="SSF64518">
    <property type="entry name" value="Phase 1 flagellin"/>
    <property type="match status" value="1"/>
</dbReference>
<accession>A0A1I6FVF0</accession>
<dbReference type="PANTHER" id="PTHR30033">
    <property type="entry name" value="FLAGELLAR HOOK-ASSOCIATED PROTEIN 1"/>
    <property type="match status" value="1"/>
</dbReference>
<keyword evidence="6" id="KW-0975">Bacterial flagellum</keyword>
<organism evidence="9 10">
    <name type="scientific">Litoreibacter janthinus</name>
    <dbReference type="NCBI Taxonomy" id="670154"/>
    <lineage>
        <taxon>Bacteria</taxon>
        <taxon>Pseudomonadati</taxon>
        <taxon>Pseudomonadota</taxon>
        <taxon>Alphaproteobacteria</taxon>
        <taxon>Rhodobacterales</taxon>
        <taxon>Roseobacteraceae</taxon>
        <taxon>Litoreibacter</taxon>
    </lineage>
</organism>
<evidence type="ECO:0000256" key="1">
    <source>
        <dbReference type="ARBA" id="ARBA00004365"/>
    </source>
</evidence>